<dbReference type="AlphaFoldDB" id="A0A371CPL1"/>
<proteinExistence type="predicted"/>
<name>A0A371CPL1_9APHY</name>
<gene>
    <name evidence="1" type="ORF">OH76DRAFT_1411378</name>
</gene>
<sequence length="80" mass="8854">MTSLLQSALSSGRVSLLFPILCNARKRVRGSLNLGRPTSRSRFSDFQMGHHTSSHQLVTDLTLTSSRAAIYTYCQRVAPT</sequence>
<reference evidence="1 2" key="1">
    <citation type="journal article" date="2018" name="Biotechnol. Biofuels">
        <title>Integrative visual omics of the white-rot fungus Polyporus brumalis exposes the biotechnological potential of its oxidative enzymes for delignifying raw plant biomass.</title>
        <authorList>
            <person name="Miyauchi S."/>
            <person name="Rancon A."/>
            <person name="Drula E."/>
            <person name="Hage H."/>
            <person name="Chaduli D."/>
            <person name="Favel A."/>
            <person name="Grisel S."/>
            <person name="Henrissat B."/>
            <person name="Herpoel-Gimbert I."/>
            <person name="Ruiz-Duenas F.J."/>
            <person name="Chevret D."/>
            <person name="Hainaut M."/>
            <person name="Lin J."/>
            <person name="Wang M."/>
            <person name="Pangilinan J."/>
            <person name="Lipzen A."/>
            <person name="Lesage-Meessen L."/>
            <person name="Navarro D."/>
            <person name="Riley R."/>
            <person name="Grigoriev I.V."/>
            <person name="Zhou S."/>
            <person name="Raouche S."/>
            <person name="Rosso M.N."/>
        </authorList>
    </citation>
    <scope>NUCLEOTIDE SEQUENCE [LARGE SCALE GENOMIC DNA]</scope>
    <source>
        <strain evidence="1 2">BRFM 1820</strain>
    </source>
</reference>
<dbReference type="EMBL" id="KZ857490">
    <property type="protein sequence ID" value="RDX42224.1"/>
    <property type="molecule type" value="Genomic_DNA"/>
</dbReference>
<dbReference type="Proteomes" id="UP000256964">
    <property type="component" value="Unassembled WGS sequence"/>
</dbReference>
<evidence type="ECO:0000313" key="1">
    <source>
        <dbReference type="EMBL" id="RDX42224.1"/>
    </source>
</evidence>
<accession>A0A371CPL1</accession>
<protein>
    <submittedName>
        <fullName evidence="1">Uncharacterized protein</fullName>
    </submittedName>
</protein>
<organism evidence="1 2">
    <name type="scientific">Lentinus brumalis</name>
    <dbReference type="NCBI Taxonomy" id="2498619"/>
    <lineage>
        <taxon>Eukaryota</taxon>
        <taxon>Fungi</taxon>
        <taxon>Dikarya</taxon>
        <taxon>Basidiomycota</taxon>
        <taxon>Agaricomycotina</taxon>
        <taxon>Agaricomycetes</taxon>
        <taxon>Polyporales</taxon>
        <taxon>Polyporaceae</taxon>
        <taxon>Lentinus</taxon>
    </lineage>
</organism>
<evidence type="ECO:0000313" key="2">
    <source>
        <dbReference type="Proteomes" id="UP000256964"/>
    </source>
</evidence>
<keyword evidence="2" id="KW-1185">Reference proteome</keyword>